<accession>A0A9N9JID2</accession>
<keyword evidence="2" id="KW-1185">Reference proteome</keyword>
<comment type="caution">
    <text evidence="1">The sequence shown here is derived from an EMBL/GenBank/DDBJ whole genome shotgun (WGS) entry which is preliminary data.</text>
</comment>
<sequence>MSQANKNIGGKPPASIWDIHIKKGKEISKGHYQETCNYCSYFKHKGSPQDFEEHLANNCPNVPSNIKQTYLTKVLKRSKNPRAVSIKNIYQTKISEFNESSKLTLERTNEINKACVKAFVICGIS</sequence>
<proteinExistence type="predicted"/>
<name>A0A9N9JID2_9GLOM</name>
<reference evidence="1" key="1">
    <citation type="submission" date="2021-06" db="EMBL/GenBank/DDBJ databases">
        <authorList>
            <person name="Kallberg Y."/>
            <person name="Tangrot J."/>
            <person name="Rosling A."/>
        </authorList>
    </citation>
    <scope>NUCLEOTIDE SEQUENCE</scope>
    <source>
        <strain evidence="1">MA453B</strain>
    </source>
</reference>
<dbReference type="Proteomes" id="UP000789405">
    <property type="component" value="Unassembled WGS sequence"/>
</dbReference>
<dbReference type="AlphaFoldDB" id="A0A9N9JID2"/>
<organism evidence="1 2">
    <name type="scientific">Dentiscutata erythropus</name>
    <dbReference type="NCBI Taxonomy" id="1348616"/>
    <lineage>
        <taxon>Eukaryota</taxon>
        <taxon>Fungi</taxon>
        <taxon>Fungi incertae sedis</taxon>
        <taxon>Mucoromycota</taxon>
        <taxon>Glomeromycotina</taxon>
        <taxon>Glomeromycetes</taxon>
        <taxon>Diversisporales</taxon>
        <taxon>Gigasporaceae</taxon>
        <taxon>Dentiscutata</taxon>
    </lineage>
</organism>
<dbReference type="EMBL" id="CAJVPY010022548">
    <property type="protein sequence ID" value="CAG8783156.1"/>
    <property type="molecule type" value="Genomic_DNA"/>
</dbReference>
<evidence type="ECO:0000313" key="1">
    <source>
        <dbReference type="EMBL" id="CAG8783156.1"/>
    </source>
</evidence>
<protein>
    <submittedName>
        <fullName evidence="1">23909_t:CDS:1</fullName>
    </submittedName>
</protein>
<dbReference type="OrthoDB" id="2412041at2759"/>
<evidence type="ECO:0000313" key="2">
    <source>
        <dbReference type="Proteomes" id="UP000789405"/>
    </source>
</evidence>
<gene>
    <name evidence="1" type="ORF">DERYTH_LOCUS19887</name>
</gene>